<comment type="catalytic activity">
    <reaction evidence="2">
        <text>3',5'-cyclic CMP + H2O = CMP + H(+)</text>
        <dbReference type="Rhea" id="RHEA:72675"/>
        <dbReference type="ChEBI" id="CHEBI:15377"/>
        <dbReference type="ChEBI" id="CHEBI:15378"/>
        <dbReference type="ChEBI" id="CHEBI:58003"/>
        <dbReference type="ChEBI" id="CHEBI:60377"/>
    </reaction>
    <physiologicalReaction direction="left-to-right" evidence="2">
        <dbReference type="Rhea" id="RHEA:72676"/>
    </physiologicalReaction>
</comment>
<evidence type="ECO:0000259" key="5">
    <source>
        <dbReference type="SMART" id="SM00849"/>
    </source>
</evidence>
<dbReference type="SMART" id="SM00849">
    <property type="entry name" value="Lactamase_B"/>
    <property type="match status" value="1"/>
</dbReference>
<reference evidence="6 7" key="1">
    <citation type="submission" date="2019-11" db="EMBL/GenBank/DDBJ databases">
        <title>Draft genome sequences of five Paenibacillus species of dairy origin.</title>
        <authorList>
            <person name="Olajide A.M."/>
            <person name="Chen S."/>
            <person name="Lapointe G."/>
        </authorList>
    </citation>
    <scope>NUCLEOTIDE SEQUENCE [LARGE SCALE GENOMIC DNA]</scope>
    <source>
        <strain evidence="6 7">2CS3</strain>
    </source>
</reference>
<dbReference type="PANTHER" id="PTHR46018">
    <property type="entry name" value="ZINC PHOSPHODIESTERASE ELAC PROTEIN 1"/>
    <property type="match status" value="1"/>
</dbReference>
<organism evidence="6 7">
    <name type="scientific">Paenibacillus validus</name>
    <dbReference type="NCBI Taxonomy" id="44253"/>
    <lineage>
        <taxon>Bacteria</taxon>
        <taxon>Bacillati</taxon>
        <taxon>Bacillota</taxon>
        <taxon>Bacilli</taxon>
        <taxon>Bacillales</taxon>
        <taxon>Paenibacillaceae</taxon>
        <taxon>Paenibacillus</taxon>
    </lineage>
</organism>
<dbReference type="CDD" id="cd07716">
    <property type="entry name" value="RNaseZ_short-form-like_MBL-fold"/>
    <property type="match status" value="1"/>
</dbReference>
<evidence type="ECO:0000313" key="6">
    <source>
        <dbReference type="EMBL" id="MUG72350.1"/>
    </source>
</evidence>
<dbReference type="InterPro" id="IPR036866">
    <property type="entry name" value="RibonucZ/Hydroxyglut_hydro"/>
</dbReference>
<proteinExistence type="predicted"/>
<gene>
    <name evidence="6" type="ORF">GNP93_16895</name>
</gene>
<keyword evidence="1" id="KW-0862">Zinc</keyword>
<dbReference type="AlphaFoldDB" id="A0A7X2ZDI8"/>
<comment type="function">
    <text evidence="3">Counteracts the endogenous Pycsar antiviral defense system. Phosphodiesterase that enables metal-dependent hydrolysis of host cyclic nucleotide Pycsar defense signals such as cCMP and cUMP.</text>
</comment>
<comment type="caution">
    <text evidence="6">The sequence shown here is derived from an EMBL/GenBank/DDBJ whole genome shotgun (WGS) entry which is preliminary data.</text>
</comment>
<dbReference type="PANTHER" id="PTHR46018:SF4">
    <property type="entry name" value="METALLO-HYDROLASE YHFI-RELATED"/>
    <property type="match status" value="1"/>
</dbReference>
<keyword evidence="6" id="KW-0378">Hydrolase</keyword>
<dbReference type="Proteomes" id="UP000450917">
    <property type="component" value="Unassembled WGS sequence"/>
</dbReference>
<dbReference type="EMBL" id="WNZX01000014">
    <property type="protein sequence ID" value="MUG72350.1"/>
    <property type="molecule type" value="Genomic_DNA"/>
</dbReference>
<keyword evidence="7" id="KW-1185">Reference proteome</keyword>
<evidence type="ECO:0000256" key="2">
    <source>
        <dbReference type="ARBA" id="ARBA00034221"/>
    </source>
</evidence>
<dbReference type="Pfam" id="PF12706">
    <property type="entry name" value="Lactamase_B_2"/>
    <property type="match status" value="1"/>
</dbReference>
<dbReference type="Gene3D" id="3.60.15.10">
    <property type="entry name" value="Ribonuclease Z/Hydroxyacylglutathione hydrolase-like"/>
    <property type="match status" value="1"/>
</dbReference>
<comment type="catalytic activity">
    <reaction evidence="4">
        <text>3',5'-cyclic UMP + H2O = UMP + H(+)</text>
        <dbReference type="Rhea" id="RHEA:70575"/>
        <dbReference type="ChEBI" id="CHEBI:15377"/>
        <dbReference type="ChEBI" id="CHEBI:15378"/>
        <dbReference type="ChEBI" id="CHEBI:57865"/>
        <dbReference type="ChEBI" id="CHEBI:184387"/>
    </reaction>
    <physiologicalReaction direction="left-to-right" evidence="4">
        <dbReference type="Rhea" id="RHEA:70576"/>
    </physiologicalReaction>
</comment>
<dbReference type="SUPFAM" id="SSF56281">
    <property type="entry name" value="Metallo-hydrolase/oxidoreductase"/>
    <property type="match status" value="1"/>
</dbReference>
<evidence type="ECO:0000256" key="4">
    <source>
        <dbReference type="ARBA" id="ARBA00048505"/>
    </source>
</evidence>
<evidence type="ECO:0000256" key="3">
    <source>
        <dbReference type="ARBA" id="ARBA00034301"/>
    </source>
</evidence>
<name>A0A7X2ZDI8_9BACL</name>
<dbReference type="InterPro" id="IPR001279">
    <property type="entry name" value="Metallo-B-lactamas"/>
</dbReference>
<protein>
    <submittedName>
        <fullName evidence="6">MBL fold metallo-hydrolase</fullName>
    </submittedName>
</protein>
<evidence type="ECO:0000256" key="1">
    <source>
        <dbReference type="ARBA" id="ARBA00022833"/>
    </source>
</evidence>
<accession>A0A7X2ZDI8</accession>
<dbReference type="GO" id="GO:0042781">
    <property type="term" value="F:3'-tRNA processing endoribonuclease activity"/>
    <property type="evidence" value="ECO:0007669"/>
    <property type="project" value="TreeGrafter"/>
</dbReference>
<evidence type="ECO:0000313" key="7">
    <source>
        <dbReference type="Proteomes" id="UP000450917"/>
    </source>
</evidence>
<dbReference type="RefSeq" id="WP_127610645.1">
    <property type="nucleotide sequence ID" value="NZ_JARTHJ010000080.1"/>
</dbReference>
<feature type="domain" description="Metallo-beta-lactamase" evidence="5">
    <location>
        <begin position="18"/>
        <end position="211"/>
    </location>
</feature>
<sequence>MKVTVLGYWGGYPSAGGATAGYLITTDEGNILLDCGSGVMSRLSFYTNVESLSGVILSHLHYDHMADIGILQYAAVGARRTGRMTNKLQIYAPDSPVSAMQDLMGNHSDVYAINPLNKVSLAGAEIEFIPVQHTISCYAVKIKYGGKTFVYSGDTSYCESLIDFAQNADIFLCEATICEGSRHTTGEGHMDAVQAGTIAKKANVKKLVLTHLPHDGDFEFMKKTASEVFGRPAYIPNVVSTFML</sequence>